<gene>
    <name evidence="5" type="ORF">NECAME_11082</name>
</gene>
<name>W2T8U7_NECAM</name>
<dbReference type="GO" id="GO:0005524">
    <property type="term" value="F:ATP binding"/>
    <property type="evidence" value="ECO:0007669"/>
    <property type="project" value="UniProtKB-KW"/>
</dbReference>
<dbReference type="InterPro" id="IPR004115">
    <property type="entry name" value="GAD-like_sf"/>
</dbReference>
<dbReference type="EMBL" id="KI660172">
    <property type="protein sequence ID" value="ETN77412.1"/>
    <property type="molecule type" value="Genomic_DNA"/>
</dbReference>
<dbReference type="GO" id="GO:0004812">
    <property type="term" value="F:aminoacyl-tRNA ligase activity"/>
    <property type="evidence" value="ECO:0007669"/>
    <property type="project" value="InterPro"/>
</dbReference>
<evidence type="ECO:0000256" key="4">
    <source>
        <dbReference type="ARBA" id="ARBA00022917"/>
    </source>
</evidence>
<evidence type="ECO:0000313" key="6">
    <source>
        <dbReference type="Proteomes" id="UP000053676"/>
    </source>
</evidence>
<keyword evidence="6" id="KW-1185">Reference proteome</keyword>
<sequence length="63" mass="7367">MTWTRTETAFDVLGQEKETGKKNLKPSAPFLRINYNYAIRLYGNDKPDMRISWKIQDCTKLLG</sequence>
<keyword evidence="2" id="KW-0547">Nucleotide-binding</keyword>
<keyword evidence="3" id="KW-0067">ATP-binding</keyword>
<keyword evidence="1" id="KW-0436">Ligase</keyword>
<dbReference type="GO" id="GO:0005737">
    <property type="term" value="C:cytoplasm"/>
    <property type="evidence" value="ECO:0007669"/>
    <property type="project" value="InterPro"/>
</dbReference>
<evidence type="ECO:0000256" key="1">
    <source>
        <dbReference type="ARBA" id="ARBA00022598"/>
    </source>
</evidence>
<dbReference type="STRING" id="51031.W2T8U7"/>
<organism evidence="5 6">
    <name type="scientific">Necator americanus</name>
    <name type="common">Human hookworm</name>
    <dbReference type="NCBI Taxonomy" id="51031"/>
    <lineage>
        <taxon>Eukaryota</taxon>
        <taxon>Metazoa</taxon>
        <taxon>Ecdysozoa</taxon>
        <taxon>Nematoda</taxon>
        <taxon>Chromadorea</taxon>
        <taxon>Rhabditida</taxon>
        <taxon>Rhabditina</taxon>
        <taxon>Rhabditomorpha</taxon>
        <taxon>Strongyloidea</taxon>
        <taxon>Ancylostomatidae</taxon>
        <taxon>Bunostominae</taxon>
        <taxon>Necator</taxon>
    </lineage>
</organism>
<evidence type="ECO:0000256" key="2">
    <source>
        <dbReference type="ARBA" id="ARBA00022741"/>
    </source>
</evidence>
<dbReference type="OrthoDB" id="439710at2759"/>
<evidence type="ECO:0000313" key="5">
    <source>
        <dbReference type="EMBL" id="ETN77412.1"/>
    </source>
</evidence>
<reference evidence="6" key="1">
    <citation type="journal article" date="2014" name="Nat. Genet.">
        <title>Genome of the human hookworm Necator americanus.</title>
        <authorList>
            <person name="Tang Y.T."/>
            <person name="Gao X."/>
            <person name="Rosa B.A."/>
            <person name="Abubucker S."/>
            <person name="Hallsworth-Pepin K."/>
            <person name="Martin J."/>
            <person name="Tyagi R."/>
            <person name="Heizer E."/>
            <person name="Zhang X."/>
            <person name="Bhonagiri-Palsikar V."/>
            <person name="Minx P."/>
            <person name="Warren W.C."/>
            <person name="Wang Q."/>
            <person name="Zhan B."/>
            <person name="Hotez P.J."/>
            <person name="Sternberg P.W."/>
            <person name="Dougall A."/>
            <person name="Gaze S.T."/>
            <person name="Mulvenna J."/>
            <person name="Sotillo J."/>
            <person name="Ranganathan S."/>
            <person name="Rabelo E.M."/>
            <person name="Wilson R.K."/>
            <person name="Felgner P.L."/>
            <person name="Bethony J."/>
            <person name="Hawdon J.M."/>
            <person name="Gasser R.B."/>
            <person name="Loukas A."/>
            <person name="Mitreva M."/>
        </authorList>
    </citation>
    <scope>NUCLEOTIDE SEQUENCE [LARGE SCALE GENOMIC DNA]</scope>
</reference>
<dbReference type="Gene3D" id="3.30.1360.30">
    <property type="entry name" value="GAD-like domain"/>
    <property type="match status" value="1"/>
</dbReference>
<dbReference type="GO" id="GO:0006412">
    <property type="term" value="P:translation"/>
    <property type="evidence" value="ECO:0007669"/>
    <property type="project" value="UniProtKB-KW"/>
</dbReference>
<protein>
    <submittedName>
        <fullName evidence="5">Uncharacterized protein</fullName>
    </submittedName>
</protein>
<dbReference type="Proteomes" id="UP000053676">
    <property type="component" value="Unassembled WGS sequence"/>
</dbReference>
<accession>W2T8U7</accession>
<dbReference type="AlphaFoldDB" id="W2T8U7"/>
<dbReference type="KEGG" id="nai:NECAME_11082"/>
<proteinExistence type="predicted"/>
<evidence type="ECO:0000256" key="3">
    <source>
        <dbReference type="ARBA" id="ARBA00022840"/>
    </source>
</evidence>
<keyword evidence="4" id="KW-0648">Protein biosynthesis</keyword>